<keyword evidence="3" id="KW-1185">Reference proteome</keyword>
<name>A0A9P6CV25_9AGAR</name>
<dbReference type="AlphaFoldDB" id="A0A9P6CV25"/>
<reference evidence="2" key="1">
    <citation type="submission" date="2020-11" db="EMBL/GenBank/DDBJ databases">
        <authorList>
            <consortium name="DOE Joint Genome Institute"/>
            <person name="Ahrendt S."/>
            <person name="Riley R."/>
            <person name="Andreopoulos W."/>
            <person name="Labutti K."/>
            <person name="Pangilinan J."/>
            <person name="Ruiz-Duenas F.J."/>
            <person name="Barrasa J.M."/>
            <person name="Sanchez-Garcia M."/>
            <person name="Camarero S."/>
            <person name="Miyauchi S."/>
            <person name="Serrano A."/>
            <person name="Linde D."/>
            <person name="Babiker R."/>
            <person name="Drula E."/>
            <person name="Ayuso-Fernandez I."/>
            <person name="Pacheco R."/>
            <person name="Padilla G."/>
            <person name="Ferreira P."/>
            <person name="Barriuso J."/>
            <person name="Kellner H."/>
            <person name="Castanera R."/>
            <person name="Alfaro M."/>
            <person name="Ramirez L."/>
            <person name="Pisabarro A.G."/>
            <person name="Kuo A."/>
            <person name="Tritt A."/>
            <person name="Lipzen A."/>
            <person name="He G."/>
            <person name="Yan M."/>
            <person name="Ng V."/>
            <person name="Cullen D."/>
            <person name="Martin F."/>
            <person name="Rosso M.-N."/>
            <person name="Henrissat B."/>
            <person name="Hibbett D."/>
            <person name="Martinez A.T."/>
            <person name="Grigoriev I.V."/>
        </authorList>
    </citation>
    <scope>NUCLEOTIDE SEQUENCE</scope>
    <source>
        <strain evidence="2">CIRM-BRFM 674</strain>
    </source>
</reference>
<dbReference type="EMBL" id="MU155198">
    <property type="protein sequence ID" value="KAF9480232.1"/>
    <property type="molecule type" value="Genomic_DNA"/>
</dbReference>
<dbReference type="OrthoDB" id="21502at2759"/>
<organism evidence="2 3">
    <name type="scientific">Pholiota conissans</name>
    <dbReference type="NCBI Taxonomy" id="109636"/>
    <lineage>
        <taxon>Eukaryota</taxon>
        <taxon>Fungi</taxon>
        <taxon>Dikarya</taxon>
        <taxon>Basidiomycota</taxon>
        <taxon>Agaricomycotina</taxon>
        <taxon>Agaricomycetes</taxon>
        <taxon>Agaricomycetidae</taxon>
        <taxon>Agaricales</taxon>
        <taxon>Agaricineae</taxon>
        <taxon>Strophariaceae</taxon>
        <taxon>Pholiota</taxon>
    </lineage>
</organism>
<protein>
    <submittedName>
        <fullName evidence="2">Uncharacterized protein</fullName>
    </submittedName>
</protein>
<evidence type="ECO:0000313" key="3">
    <source>
        <dbReference type="Proteomes" id="UP000807469"/>
    </source>
</evidence>
<gene>
    <name evidence="2" type="ORF">BDN70DRAFT_931898</name>
</gene>
<feature type="compositionally biased region" description="Pro residues" evidence="1">
    <location>
        <begin position="191"/>
        <end position="202"/>
    </location>
</feature>
<feature type="region of interest" description="Disordered" evidence="1">
    <location>
        <begin position="189"/>
        <end position="209"/>
    </location>
</feature>
<dbReference type="Gene3D" id="3.30.559.10">
    <property type="entry name" value="Chloramphenicol acetyltransferase-like domain"/>
    <property type="match status" value="2"/>
</dbReference>
<proteinExistence type="predicted"/>
<evidence type="ECO:0000313" key="2">
    <source>
        <dbReference type="EMBL" id="KAF9480232.1"/>
    </source>
</evidence>
<comment type="caution">
    <text evidence="2">The sequence shown here is derived from an EMBL/GenBank/DDBJ whole genome shotgun (WGS) entry which is preliminary data.</text>
</comment>
<dbReference type="InterPro" id="IPR023213">
    <property type="entry name" value="CAT-like_dom_sf"/>
</dbReference>
<evidence type="ECO:0000256" key="1">
    <source>
        <dbReference type="SAM" id="MobiDB-lite"/>
    </source>
</evidence>
<sequence length="470" mass="52148">MEDTTSSETYAFFPLTVFDRMFERNAFVTGWLVKGTIDTAALAAALDRVTEKWRMLAGRLQSVKEGEDTKWCLKIPLGPIPKDYPKYALTISTSDVPLSAYVSIPIPRTSTSLPLDVFLHPSTPRQYATWESTEHPLTCWHITHFPASQNDGAAYTCIGFARGHGIFDGGGAALIVSALVAELRGETWTPPARPPHAGPNPNPVEEVLSREPAGPYSRRDYVGYSPLGVGGYVKLIAWHSRERWWRGADRRVVIVPKAVLTHLVERVRDAVRAEDKELYISTGDVLVAWVFKTIYSTTINPSMLIHCTNLANFRSLLKDKVDTAQLYPHNAFIPLPYPVLSIADVQSYSLPTLTKLFSASRHSLSLNHVVEAYRQLQHPVFPSPPNADETLVVSNVSASRILEADWTPLGVGRTLCGYRYQATPMGVVFTNAVYIAGRLDDGSVVLDVTLNQARFDLLVADIERLEEEVS</sequence>
<dbReference type="Proteomes" id="UP000807469">
    <property type="component" value="Unassembled WGS sequence"/>
</dbReference>
<accession>A0A9P6CV25</accession>